<name>A0A9P4MAM4_9PEZI</name>
<evidence type="ECO:0000256" key="3">
    <source>
        <dbReference type="ARBA" id="ARBA00022989"/>
    </source>
</evidence>
<protein>
    <submittedName>
        <fullName evidence="6">Sphingoid long-chain base transporter RSB1</fullName>
    </submittedName>
</protein>
<sequence length="314" mass="34133">MDALELFRRADNGGNCTKDTCPASASIYGYAPSLAANALFLAIFLLSGLIHSVQGIKFKTWSFLIVMVIGNLCEAAGYGGRIMLHNDAFSDAGFKLQIVLLTFAPAFLAAGIYFTLKHIIIIFGAEFSRLRPKWYTYIFITCDIFSIVLQGAGGALASVANGPGDSLMDVGDNLMITGLAFQVFTLLIFGVLATEYALRVRTHKNELNPMTFDLRRSRKFRFFLVALCIAYSAILIRCIYRVAEMAGGWGNSIMQNEAGFIALDSVMCVVATVALNAFHPGWCFDYRSMGGATEKTVVSAGSDTEEMATKTSSV</sequence>
<dbReference type="Proteomes" id="UP000799772">
    <property type="component" value="Unassembled WGS sequence"/>
</dbReference>
<dbReference type="PANTHER" id="PTHR31465">
    <property type="entry name" value="PROTEIN RTA1-RELATED"/>
    <property type="match status" value="1"/>
</dbReference>
<keyword evidence="4 5" id="KW-0472">Membrane</keyword>
<evidence type="ECO:0000256" key="5">
    <source>
        <dbReference type="SAM" id="Phobius"/>
    </source>
</evidence>
<organism evidence="6 7">
    <name type="scientific">Rhizodiscina lignyota</name>
    <dbReference type="NCBI Taxonomy" id="1504668"/>
    <lineage>
        <taxon>Eukaryota</taxon>
        <taxon>Fungi</taxon>
        <taxon>Dikarya</taxon>
        <taxon>Ascomycota</taxon>
        <taxon>Pezizomycotina</taxon>
        <taxon>Dothideomycetes</taxon>
        <taxon>Pleosporomycetidae</taxon>
        <taxon>Aulographales</taxon>
        <taxon>Rhizodiscinaceae</taxon>
        <taxon>Rhizodiscina</taxon>
    </lineage>
</organism>
<dbReference type="EMBL" id="ML978126">
    <property type="protein sequence ID" value="KAF2098889.1"/>
    <property type="molecule type" value="Genomic_DNA"/>
</dbReference>
<reference evidence="6" key="1">
    <citation type="journal article" date="2020" name="Stud. Mycol.">
        <title>101 Dothideomycetes genomes: a test case for predicting lifestyles and emergence of pathogens.</title>
        <authorList>
            <person name="Haridas S."/>
            <person name="Albert R."/>
            <person name="Binder M."/>
            <person name="Bloem J."/>
            <person name="Labutti K."/>
            <person name="Salamov A."/>
            <person name="Andreopoulos B."/>
            <person name="Baker S."/>
            <person name="Barry K."/>
            <person name="Bills G."/>
            <person name="Bluhm B."/>
            <person name="Cannon C."/>
            <person name="Castanera R."/>
            <person name="Culley D."/>
            <person name="Daum C."/>
            <person name="Ezra D."/>
            <person name="Gonzalez J."/>
            <person name="Henrissat B."/>
            <person name="Kuo A."/>
            <person name="Liang C."/>
            <person name="Lipzen A."/>
            <person name="Lutzoni F."/>
            <person name="Magnuson J."/>
            <person name="Mondo S."/>
            <person name="Nolan M."/>
            <person name="Ohm R."/>
            <person name="Pangilinan J."/>
            <person name="Park H.-J."/>
            <person name="Ramirez L."/>
            <person name="Alfaro M."/>
            <person name="Sun H."/>
            <person name="Tritt A."/>
            <person name="Yoshinaga Y."/>
            <person name="Zwiers L.-H."/>
            <person name="Turgeon B."/>
            <person name="Goodwin S."/>
            <person name="Spatafora J."/>
            <person name="Crous P."/>
            <person name="Grigoriev I."/>
        </authorList>
    </citation>
    <scope>NUCLEOTIDE SEQUENCE</scope>
    <source>
        <strain evidence="6">CBS 133067</strain>
    </source>
</reference>
<dbReference type="AlphaFoldDB" id="A0A9P4MAM4"/>
<comment type="caution">
    <text evidence="6">The sequence shown here is derived from an EMBL/GenBank/DDBJ whole genome shotgun (WGS) entry which is preliminary data.</text>
</comment>
<gene>
    <name evidence="6" type="ORF">NA57DRAFT_66148</name>
</gene>
<keyword evidence="2 5" id="KW-0812">Transmembrane</keyword>
<evidence type="ECO:0000256" key="1">
    <source>
        <dbReference type="ARBA" id="ARBA00004141"/>
    </source>
</evidence>
<feature type="transmembrane region" description="Helical" evidence="5">
    <location>
        <begin position="96"/>
        <end position="116"/>
    </location>
</feature>
<dbReference type="InterPro" id="IPR007568">
    <property type="entry name" value="RTA1"/>
</dbReference>
<feature type="transmembrane region" description="Helical" evidence="5">
    <location>
        <begin position="61"/>
        <end position="84"/>
    </location>
</feature>
<evidence type="ECO:0000313" key="6">
    <source>
        <dbReference type="EMBL" id="KAF2098889.1"/>
    </source>
</evidence>
<proteinExistence type="predicted"/>
<evidence type="ECO:0000256" key="4">
    <source>
        <dbReference type="ARBA" id="ARBA00023136"/>
    </source>
</evidence>
<keyword evidence="7" id="KW-1185">Reference proteome</keyword>
<dbReference type="Pfam" id="PF04479">
    <property type="entry name" value="RTA1"/>
    <property type="match status" value="1"/>
</dbReference>
<evidence type="ECO:0000313" key="7">
    <source>
        <dbReference type="Proteomes" id="UP000799772"/>
    </source>
</evidence>
<feature type="transmembrane region" description="Helical" evidence="5">
    <location>
        <begin position="220"/>
        <end position="243"/>
    </location>
</feature>
<dbReference type="GO" id="GO:0005886">
    <property type="term" value="C:plasma membrane"/>
    <property type="evidence" value="ECO:0007669"/>
    <property type="project" value="TreeGrafter"/>
</dbReference>
<keyword evidence="3 5" id="KW-1133">Transmembrane helix</keyword>
<accession>A0A9P4MAM4</accession>
<feature type="transmembrane region" description="Helical" evidence="5">
    <location>
        <begin position="258"/>
        <end position="278"/>
    </location>
</feature>
<dbReference type="OrthoDB" id="4521223at2759"/>
<feature type="transmembrane region" description="Helical" evidence="5">
    <location>
        <begin position="137"/>
        <end position="159"/>
    </location>
</feature>
<comment type="subcellular location">
    <subcellularLocation>
        <location evidence="1">Membrane</location>
        <topology evidence="1">Multi-pass membrane protein</topology>
    </subcellularLocation>
</comment>
<feature type="transmembrane region" description="Helical" evidence="5">
    <location>
        <begin position="27"/>
        <end position="49"/>
    </location>
</feature>
<dbReference type="PANTHER" id="PTHR31465:SF8">
    <property type="entry name" value="DOMAIN PROTEIN, PUTATIVE (AFU_ORTHOLOGUE AFUA_6G14140)-RELATED"/>
    <property type="match status" value="1"/>
</dbReference>
<evidence type="ECO:0000256" key="2">
    <source>
        <dbReference type="ARBA" id="ARBA00022692"/>
    </source>
</evidence>
<dbReference type="GO" id="GO:0000324">
    <property type="term" value="C:fungal-type vacuole"/>
    <property type="evidence" value="ECO:0007669"/>
    <property type="project" value="TreeGrafter"/>
</dbReference>
<feature type="transmembrane region" description="Helical" evidence="5">
    <location>
        <begin position="179"/>
        <end position="199"/>
    </location>
</feature>